<proteinExistence type="predicted"/>
<keyword evidence="4 6" id="KW-1133">Transmembrane helix</keyword>
<dbReference type="EMBL" id="VLLF01000007">
    <property type="protein sequence ID" value="TWI84786.1"/>
    <property type="molecule type" value="Genomic_DNA"/>
</dbReference>
<evidence type="ECO:0000256" key="4">
    <source>
        <dbReference type="ARBA" id="ARBA00022989"/>
    </source>
</evidence>
<feature type="transmembrane region" description="Helical" evidence="6">
    <location>
        <begin position="229"/>
        <end position="247"/>
    </location>
</feature>
<comment type="subcellular location">
    <subcellularLocation>
        <location evidence="1">Membrane</location>
        <topology evidence="1">Multi-pass membrane protein</topology>
    </subcellularLocation>
</comment>
<feature type="transmembrane region" description="Helical" evidence="6">
    <location>
        <begin position="268"/>
        <end position="291"/>
    </location>
</feature>
<dbReference type="CDD" id="cd17321">
    <property type="entry name" value="MFS_MMR_MDR_like"/>
    <property type="match status" value="1"/>
</dbReference>
<dbReference type="OrthoDB" id="9812221at2"/>
<dbReference type="RefSeq" id="WP_145345044.1">
    <property type="nucleotide sequence ID" value="NZ_SMLY01000069.1"/>
</dbReference>
<dbReference type="GO" id="GO:0016020">
    <property type="term" value="C:membrane"/>
    <property type="evidence" value="ECO:0007669"/>
    <property type="project" value="UniProtKB-SubCell"/>
</dbReference>
<gene>
    <name evidence="8" type="ORF">JM93_03122</name>
</gene>
<feature type="transmembrane region" description="Helical" evidence="6">
    <location>
        <begin position="356"/>
        <end position="375"/>
    </location>
</feature>
<dbReference type="PANTHER" id="PTHR42718">
    <property type="entry name" value="MAJOR FACILITATOR SUPERFAMILY MULTIDRUG TRANSPORTER MFSC"/>
    <property type="match status" value="1"/>
</dbReference>
<dbReference type="Gene3D" id="1.20.1720.10">
    <property type="entry name" value="Multidrug resistance protein D"/>
    <property type="match status" value="1"/>
</dbReference>
<feature type="transmembrane region" description="Helical" evidence="6">
    <location>
        <begin position="12"/>
        <end position="35"/>
    </location>
</feature>
<feature type="transmembrane region" description="Helical" evidence="6">
    <location>
        <begin position="166"/>
        <end position="186"/>
    </location>
</feature>
<keyword evidence="5 6" id="KW-0472">Membrane</keyword>
<feature type="domain" description="Major facilitator superfamily (MFS) profile" evidence="7">
    <location>
        <begin position="12"/>
        <end position="448"/>
    </location>
</feature>
<keyword evidence="3 6" id="KW-0812">Transmembrane</keyword>
<dbReference type="InterPro" id="IPR020846">
    <property type="entry name" value="MFS_dom"/>
</dbReference>
<protein>
    <submittedName>
        <fullName evidence="8">EmrB/QacA subfamily drug resistance transporter</fullName>
    </submittedName>
</protein>
<evidence type="ECO:0000256" key="1">
    <source>
        <dbReference type="ARBA" id="ARBA00004141"/>
    </source>
</evidence>
<dbReference type="InterPro" id="IPR011701">
    <property type="entry name" value="MFS"/>
</dbReference>
<feature type="transmembrane region" description="Helical" evidence="6">
    <location>
        <begin position="47"/>
        <end position="67"/>
    </location>
</feature>
<comment type="caution">
    <text evidence="8">The sequence shown here is derived from an EMBL/GenBank/DDBJ whole genome shotgun (WGS) entry which is preliminary data.</text>
</comment>
<dbReference type="InterPro" id="IPR036259">
    <property type="entry name" value="MFS_trans_sf"/>
</dbReference>
<keyword evidence="9" id="KW-1185">Reference proteome</keyword>
<dbReference type="Proteomes" id="UP000320593">
    <property type="component" value="Unassembled WGS sequence"/>
</dbReference>
<dbReference type="AlphaFoldDB" id="A0A562SVG8"/>
<keyword evidence="2" id="KW-0813">Transport</keyword>
<evidence type="ECO:0000256" key="6">
    <source>
        <dbReference type="SAM" id="Phobius"/>
    </source>
</evidence>
<evidence type="ECO:0000313" key="9">
    <source>
        <dbReference type="Proteomes" id="UP000320593"/>
    </source>
</evidence>
<sequence>MALSEERRRTVIVMTMGFLGGLVMLDETILGVALPTIRDALKVSQTHAHWILNAYLLAFTCLAAVGGKCMDLFGLRRSMIAAGSLFVIASLIAGFSDILGVLIAMRAIQGGCAAIIFPLTLAGATTAFPKEQRGKAIGILAGTATIFLAAGPLVGGILTDFVSWRWVFWINIPIVVGGVAIVCAIWEDQPRKEVRPQIDKIGLVLVLAGLTALVFALMEGQDYGWTSPVILGTLVVGLVGLVAFNAYELRQKAPLVDMALFKIPVFNASALIILATQYSKIVVAVFVPFFLQDEMNFSPVYAGLGMVIAVLPFPILSTTSGNAADKYGSRLPVLIGLAVTAAATGILGGLMLMKSYLVLAPVLLAWGLALPFAMIPGGRIAMNAVPMEKQGEVSGMVITIRLIGGTLGVTIGSLILSLGLGFPMIFIVSGVLLIAVLGYCFWVLEEEYPAKKPA</sequence>
<dbReference type="PROSITE" id="PS50850">
    <property type="entry name" value="MFS"/>
    <property type="match status" value="1"/>
</dbReference>
<evidence type="ECO:0000313" key="8">
    <source>
        <dbReference type="EMBL" id="TWI84786.1"/>
    </source>
</evidence>
<dbReference type="PANTHER" id="PTHR42718:SF9">
    <property type="entry name" value="MAJOR FACILITATOR SUPERFAMILY MULTIDRUG TRANSPORTER MFSC"/>
    <property type="match status" value="1"/>
</dbReference>
<evidence type="ECO:0000256" key="2">
    <source>
        <dbReference type="ARBA" id="ARBA00022448"/>
    </source>
</evidence>
<feature type="transmembrane region" description="Helical" evidence="6">
    <location>
        <begin position="79"/>
        <end position="102"/>
    </location>
</feature>
<organism evidence="8 9">
    <name type="scientific">Roseibium hamelinense</name>
    <dbReference type="NCBI Taxonomy" id="150831"/>
    <lineage>
        <taxon>Bacteria</taxon>
        <taxon>Pseudomonadati</taxon>
        <taxon>Pseudomonadota</taxon>
        <taxon>Alphaproteobacteria</taxon>
        <taxon>Hyphomicrobiales</taxon>
        <taxon>Stappiaceae</taxon>
        <taxon>Roseibium</taxon>
    </lineage>
</organism>
<evidence type="ECO:0000256" key="5">
    <source>
        <dbReference type="ARBA" id="ARBA00023136"/>
    </source>
</evidence>
<dbReference type="GO" id="GO:0022857">
    <property type="term" value="F:transmembrane transporter activity"/>
    <property type="evidence" value="ECO:0007669"/>
    <property type="project" value="InterPro"/>
</dbReference>
<dbReference type="Gene3D" id="1.20.1250.20">
    <property type="entry name" value="MFS general substrate transporter like domains"/>
    <property type="match status" value="1"/>
</dbReference>
<feature type="transmembrane region" description="Helical" evidence="6">
    <location>
        <begin position="198"/>
        <end position="217"/>
    </location>
</feature>
<dbReference type="SUPFAM" id="SSF103473">
    <property type="entry name" value="MFS general substrate transporter"/>
    <property type="match status" value="1"/>
</dbReference>
<dbReference type="Pfam" id="PF07690">
    <property type="entry name" value="MFS_1"/>
    <property type="match status" value="2"/>
</dbReference>
<feature type="transmembrane region" description="Helical" evidence="6">
    <location>
        <begin position="331"/>
        <end position="350"/>
    </location>
</feature>
<evidence type="ECO:0000256" key="3">
    <source>
        <dbReference type="ARBA" id="ARBA00022692"/>
    </source>
</evidence>
<name>A0A562SVG8_9HYPH</name>
<dbReference type="PRINTS" id="PR01036">
    <property type="entry name" value="TCRTETB"/>
</dbReference>
<feature type="transmembrane region" description="Helical" evidence="6">
    <location>
        <begin position="136"/>
        <end position="154"/>
    </location>
</feature>
<feature type="transmembrane region" description="Helical" evidence="6">
    <location>
        <begin position="422"/>
        <end position="444"/>
    </location>
</feature>
<reference evidence="8 9" key="1">
    <citation type="submission" date="2019-07" db="EMBL/GenBank/DDBJ databases">
        <title>Genomic Encyclopedia of Archaeal and Bacterial Type Strains, Phase II (KMG-II): from individual species to whole genera.</title>
        <authorList>
            <person name="Goeker M."/>
        </authorList>
    </citation>
    <scope>NUCLEOTIDE SEQUENCE [LARGE SCALE GENOMIC DNA]</scope>
    <source>
        <strain evidence="8 9">ATCC BAA-252</strain>
    </source>
</reference>
<feature type="transmembrane region" description="Helical" evidence="6">
    <location>
        <begin position="297"/>
        <end position="319"/>
    </location>
</feature>
<evidence type="ECO:0000259" key="7">
    <source>
        <dbReference type="PROSITE" id="PS50850"/>
    </source>
</evidence>
<feature type="transmembrane region" description="Helical" evidence="6">
    <location>
        <begin position="108"/>
        <end position="129"/>
    </location>
</feature>
<accession>A0A562SVG8</accession>
<feature type="transmembrane region" description="Helical" evidence="6">
    <location>
        <begin position="396"/>
        <end position="416"/>
    </location>
</feature>